<feature type="region of interest" description="Disordered" evidence="1">
    <location>
        <begin position="68"/>
        <end position="140"/>
    </location>
</feature>
<keyword evidence="2" id="KW-0732">Signal</keyword>
<accession>A0A9X6RQ17</accession>
<evidence type="ECO:0000313" key="4">
    <source>
        <dbReference type="Proteomes" id="UP000192578"/>
    </source>
</evidence>
<gene>
    <name evidence="3" type="ORF">BV898_19891</name>
</gene>
<feature type="non-terminal residue" evidence="3">
    <location>
        <position position="291"/>
    </location>
</feature>
<name>A0A9X6RQ17_HYPEX</name>
<feature type="chain" id="PRO_5040867253" evidence="2">
    <location>
        <begin position="21"/>
        <end position="291"/>
    </location>
</feature>
<organism evidence="3 4">
    <name type="scientific">Hypsibius exemplaris</name>
    <name type="common">Freshwater tardigrade</name>
    <dbReference type="NCBI Taxonomy" id="2072580"/>
    <lineage>
        <taxon>Eukaryota</taxon>
        <taxon>Metazoa</taxon>
        <taxon>Ecdysozoa</taxon>
        <taxon>Tardigrada</taxon>
        <taxon>Eutardigrada</taxon>
        <taxon>Parachela</taxon>
        <taxon>Hypsibioidea</taxon>
        <taxon>Hypsibiidae</taxon>
        <taxon>Hypsibius</taxon>
    </lineage>
</organism>
<keyword evidence="4" id="KW-1185">Reference proteome</keyword>
<evidence type="ECO:0000256" key="2">
    <source>
        <dbReference type="SAM" id="SignalP"/>
    </source>
</evidence>
<feature type="signal peptide" evidence="2">
    <location>
        <begin position="1"/>
        <end position="20"/>
    </location>
</feature>
<sequence length="291" mass="28645">EAKLFAHAILGLACLTGILADQHQIQNQGQLGQTQLQGLGSFKPLTFPGFNGGGIQPLNTKVQTITNQASQKQGQAQGNSAAAGNAGAVGDGSASSINQANHQATQDKTASNALSANTATGSQGSSAGGAAQAGGAVQGAEQKSSNTASLASQFGIVPLPPIGGFGPLPLSGRPAGGVAVVPLPGAGGAGVAPAPVPVPAPAPVPALAPRIGRSWTALGCRLPMPPCSVPPPPPVECPRPPSASVSDMLGILSPLGPVRAGCWGWMYRVPRRPGGGVRGVTSRNTSQNQGG</sequence>
<feature type="compositionally biased region" description="Polar residues" evidence="1">
    <location>
        <begin position="97"/>
        <end position="108"/>
    </location>
</feature>
<evidence type="ECO:0000256" key="1">
    <source>
        <dbReference type="SAM" id="MobiDB-lite"/>
    </source>
</evidence>
<dbReference type="EMBL" id="MTYJ01000878">
    <property type="protein sequence ID" value="OWA55505.1"/>
    <property type="molecule type" value="Genomic_DNA"/>
</dbReference>
<dbReference type="Proteomes" id="UP000192578">
    <property type="component" value="Unassembled WGS sequence"/>
</dbReference>
<comment type="caution">
    <text evidence="3">The sequence shown here is derived from an EMBL/GenBank/DDBJ whole genome shotgun (WGS) entry which is preliminary data.</text>
</comment>
<protein>
    <submittedName>
        <fullName evidence="3">Uncharacterized protein</fullName>
    </submittedName>
</protein>
<reference evidence="4" key="1">
    <citation type="submission" date="2017-01" db="EMBL/GenBank/DDBJ databases">
        <title>Comparative genomics of anhydrobiosis in the tardigrade Hypsibius dujardini.</title>
        <authorList>
            <person name="Yoshida Y."/>
            <person name="Koutsovoulos G."/>
            <person name="Laetsch D."/>
            <person name="Stevens L."/>
            <person name="Kumar S."/>
            <person name="Horikawa D."/>
            <person name="Ishino K."/>
            <person name="Komine S."/>
            <person name="Tomita M."/>
            <person name="Blaxter M."/>
            <person name="Arakawa K."/>
        </authorList>
    </citation>
    <scope>NUCLEOTIDE SEQUENCE [LARGE SCALE GENOMIC DNA]</scope>
    <source>
        <strain evidence="4">Z151</strain>
    </source>
</reference>
<proteinExistence type="predicted"/>
<feature type="compositionally biased region" description="Low complexity" evidence="1">
    <location>
        <begin position="109"/>
        <end position="140"/>
    </location>
</feature>
<feature type="compositionally biased region" description="Low complexity" evidence="1">
    <location>
        <begin position="68"/>
        <end position="96"/>
    </location>
</feature>
<dbReference type="AlphaFoldDB" id="A0A9X6RQ17"/>
<evidence type="ECO:0000313" key="3">
    <source>
        <dbReference type="EMBL" id="OWA55505.1"/>
    </source>
</evidence>